<evidence type="ECO:0000259" key="1">
    <source>
        <dbReference type="Pfam" id="PF01261"/>
    </source>
</evidence>
<sequence>MGTGVQTLPEVDRLMENTDPQFVHLLFDTGHIYVSDGDVMPLLSKHFDRIKHVHFKDVRNEKTQSMSPREEIIPQFFP</sequence>
<protein>
    <submittedName>
        <fullName evidence="2">Inosose dehydratase</fullName>
        <ecNumber evidence="2">4.2.1.44</ecNumber>
    </submittedName>
</protein>
<dbReference type="InterPro" id="IPR036237">
    <property type="entry name" value="Xyl_isomerase-like_sf"/>
</dbReference>
<dbReference type="Pfam" id="PF01261">
    <property type="entry name" value="AP_endonuc_2"/>
    <property type="match status" value="1"/>
</dbReference>
<dbReference type="Proteomes" id="UP000254712">
    <property type="component" value="Unassembled WGS sequence"/>
</dbReference>
<dbReference type="Gene3D" id="3.20.20.150">
    <property type="entry name" value="Divalent-metal-dependent TIM barrel enzymes"/>
    <property type="match status" value="1"/>
</dbReference>
<dbReference type="SUPFAM" id="SSF51658">
    <property type="entry name" value="Xylose isomerase-like"/>
    <property type="match status" value="1"/>
</dbReference>
<dbReference type="AlphaFoldDB" id="A0A379X1B2"/>
<name>A0A379X1B2_SALET</name>
<dbReference type="GO" id="GO:0050114">
    <property type="term" value="F:myo-inosose-2 dehydratase activity"/>
    <property type="evidence" value="ECO:0007669"/>
    <property type="project" value="UniProtKB-EC"/>
</dbReference>
<dbReference type="EC" id="4.2.1.44" evidence="2"/>
<accession>A0A379X1B2</accession>
<dbReference type="InterPro" id="IPR013022">
    <property type="entry name" value="Xyl_isomerase-like_TIM-brl"/>
</dbReference>
<proteinExistence type="predicted"/>
<reference evidence="2 3" key="1">
    <citation type="submission" date="2018-06" db="EMBL/GenBank/DDBJ databases">
        <authorList>
            <consortium name="Pathogen Informatics"/>
            <person name="Doyle S."/>
        </authorList>
    </citation>
    <scope>NUCLEOTIDE SEQUENCE [LARGE SCALE GENOMIC DNA]</scope>
    <source>
        <strain evidence="2 3">NCTC8261</strain>
    </source>
</reference>
<keyword evidence="2" id="KW-0456">Lyase</keyword>
<feature type="domain" description="Xylose isomerase-like TIM barrel" evidence="1">
    <location>
        <begin position="3"/>
        <end position="66"/>
    </location>
</feature>
<evidence type="ECO:0000313" key="3">
    <source>
        <dbReference type="Proteomes" id="UP000254712"/>
    </source>
</evidence>
<dbReference type="EMBL" id="UGXT01000002">
    <property type="protein sequence ID" value="SUH40137.1"/>
    <property type="molecule type" value="Genomic_DNA"/>
</dbReference>
<gene>
    <name evidence="2" type="primary">iolE_2</name>
    <name evidence="2" type="ORF">NCTC8261_06517</name>
</gene>
<evidence type="ECO:0000313" key="2">
    <source>
        <dbReference type="EMBL" id="SUH40137.1"/>
    </source>
</evidence>
<organism evidence="2 3">
    <name type="scientific">Salmonella enterica I</name>
    <dbReference type="NCBI Taxonomy" id="59201"/>
    <lineage>
        <taxon>Bacteria</taxon>
        <taxon>Pseudomonadati</taxon>
        <taxon>Pseudomonadota</taxon>
        <taxon>Gammaproteobacteria</taxon>
        <taxon>Enterobacterales</taxon>
        <taxon>Enterobacteriaceae</taxon>
        <taxon>Salmonella</taxon>
    </lineage>
</organism>